<evidence type="ECO:0000313" key="19">
    <source>
        <dbReference type="Proteomes" id="UP001163823"/>
    </source>
</evidence>
<dbReference type="InterPro" id="IPR017441">
    <property type="entry name" value="Protein_kinase_ATP_BS"/>
</dbReference>
<feature type="region of interest" description="Disordered" evidence="15">
    <location>
        <begin position="119"/>
        <end position="199"/>
    </location>
</feature>
<dbReference type="Proteomes" id="UP001163823">
    <property type="component" value="Chromosome 8"/>
</dbReference>
<dbReference type="InterPro" id="IPR011009">
    <property type="entry name" value="Kinase-like_dom_sf"/>
</dbReference>
<evidence type="ECO:0000256" key="4">
    <source>
        <dbReference type="ARBA" id="ARBA00022527"/>
    </source>
</evidence>
<evidence type="ECO:0000256" key="1">
    <source>
        <dbReference type="ARBA" id="ARBA00004162"/>
    </source>
</evidence>
<keyword evidence="9 14" id="KW-0067">ATP-binding</keyword>
<keyword evidence="3" id="KW-1003">Cell membrane</keyword>
<evidence type="ECO:0000256" key="14">
    <source>
        <dbReference type="PROSITE-ProRule" id="PRU10141"/>
    </source>
</evidence>
<comment type="subcellular location">
    <subcellularLocation>
        <location evidence="1">Cell membrane</location>
        <topology evidence="1">Single-pass membrane protein</topology>
    </subcellularLocation>
</comment>
<reference evidence="18" key="1">
    <citation type="journal article" date="2023" name="Science">
        <title>Elucidation of the pathway for biosynthesis of saponin adjuvants from the soapbark tree.</title>
        <authorList>
            <person name="Reed J."/>
            <person name="Orme A."/>
            <person name="El-Demerdash A."/>
            <person name="Owen C."/>
            <person name="Martin L.B.B."/>
            <person name="Misra R.C."/>
            <person name="Kikuchi S."/>
            <person name="Rejzek M."/>
            <person name="Martin A.C."/>
            <person name="Harkess A."/>
            <person name="Leebens-Mack J."/>
            <person name="Louveau T."/>
            <person name="Stephenson M.J."/>
            <person name="Osbourn A."/>
        </authorList>
    </citation>
    <scope>NUCLEOTIDE SEQUENCE</scope>
    <source>
        <strain evidence="18">S10</strain>
    </source>
</reference>
<dbReference type="FunFam" id="3.30.200.20:FF:000212">
    <property type="entry name" value="Proline-rich receptor-like protein kinase PERK8"/>
    <property type="match status" value="1"/>
</dbReference>
<evidence type="ECO:0000256" key="10">
    <source>
        <dbReference type="ARBA" id="ARBA00022989"/>
    </source>
</evidence>
<keyword evidence="19" id="KW-1185">Reference proteome</keyword>
<dbReference type="SMART" id="SM00220">
    <property type="entry name" value="S_TKc"/>
    <property type="match status" value="1"/>
</dbReference>
<organism evidence="18 19">
    <name type="scientific">Quillaja saponaria</name>
    <name type="common">Soap bark tree</name>
    <dbReference type="NCBI Taxonomy" id="32244"/>
    <lineage>
        <taxon>Eukaryota</taxon>
        <taxon>Viridiplantae</taxon>
        <taxon>Streptophyta</taxon>
        <taxon>Embryophyta</taxon>
        <taxon>Tracheophyta</taxon>
        <taxon>Spermatophyta</taxon>
        <taxon>Magnoliopsida</taxon>
        <taxon>eudicotyledons</taxon>
        <taxon>Gunneridae</taxon>
        <taxon>Pentapetalae</taxon>
        <taxon>rosids</taxon>
        <taxon>fabids</taxon>
        <taxon>Fabales</taxon>
        <taxon>Quillajaceae</taxon>
        <taxon>Quillaja</taxon>
    </lineage>
</organism>
<evidence type="ECO:0000256" key="3">
    <source>
        <dbReference type="ARBA" id="ARBA00022475"/>
    </source>
</evidence>
<dbReference type="InterPro" id="IPR047117">
    <property type="entry name" value="PERK1-13-like"/>
</dbReference>
<evidence type="ECO:0000256" key="16">
    <source>
        <dbReference type="SAM" id="Phobius"/>
    </source>
</evidence>
<evidence type="ECO:0000256" key="7">
    <source>
        <dbReference type="ARBA" id="ARBA00022741"/>
    </source>
</evidence>
<gene>
    <name evidence="18" type="ORF">O6P43_019302</name>
</gene>
<dbReference type="PANTHER" id="PTHR47982:SF22">
    <property type="entry name" value="PROLINE-RICH RECEPTOR-LIKE PROTEIN KINASE PERK14"/>
    <property type="match status" value="1"/>
</dbReference>
<protein>
    <recommendedName>
        <fullName evidence="2">non-specific serine/threonine protein kinase</fullName>
        <ecNumber evidence="2">2.7.11.1</ecNumber>
    </recommendedName>
</protein>
<feature type="compositionally biased region" description="Low complexity" evidence="15">
    <location>
        <begin position="161"/>
        <end position="172"/>
    </location>
</feature>
<dbReference type="Gene3D" id="3.30.200.20">
    <property type="entry name" value="Phosphorylase Kinase, domain 1"/>
    <property type="match status" value="1"/>
</dbReference>
<dbReference type="InterPro" id="IPR000719">
    <property type="entry name" value="Prot_kinase_dom"/>
</dbReference>
<dbReference type="PROSITE" id="PS50011">
    <property type="entry name" value="PROTEIN_KINASE_DOM"/>
    <property type="match status" value="1"/>
</dbReference>
<dbReference type="FunFam" id="1.10.510.10:FF:000173">
    <property type="entry name" value="proline-rich receptor-like protein kinase PERK8"/>
    <property type="match status" value="1"/>
</dbReference>
<keyword evidence="18" id="KW-0675">Receptor</keyword>
<dbReference type="InterPro" id="IPR008271">
    <property type="entry name" value="Ser/Thr_kinase_AS"/>
</dbReference>
<feature type="compositionally biased region" description="Pro residues" evidence="15">
    <location>
        <begin position="173"/>
        <end position="189"/>
    </location>
</feature>
<dbReference type="Pfam" id="PF00069">
    <property type="entry name" value="Pkinase"/>
    <property type="match status" value="1"/>
</dbReference>
<sequence length="770" mass="82815">MFSQWSPSVSPAVSLPPVVSKMSPPPLPVPALPPSTSTMNSVPPIISPEIPTSPVFPPQSPGTLVSPFSAPPVISQGTPVQSVVSPPILQPAPFPFPTAPPTVSSPWLPPPMPSTIFSPPASTPSTWATISPPQLPETPLAPTVYAPPMPIQLLPNPPPSSSATPVTPLAPTISPPPLPMQLLPNPPPSSSATPATPLAPFIPSPSLPIQLLPKSPSSSSATPSTSPLPPLPDTSRRPVLQPPTSSSGSLPVIGEVQKPRPSSGGLSTGLIIGLTIGGAVLIVLLIALLWVCCWNRRKRKGSHVDFHKEPSCVGPKDKCYGVLPIYSQQNAESSGSHVISVLSNSILPPSDIEGNRTPGSIEKGFGNPIPRPALSLAFGLSTGIFTYDELVVATNGFSVANLLGEGGFGYVHKGVLPSGKEVAVKQLKTGSVQGEREFQTEVETISRVHHKHIVSLVGYCITRMERLLVYEFVPNNTLEFHLHGKEQPLMEWATRMQIALGSAKGLAYLHEDCNPRIIHRDIKASNILLDFRFEAKVSDFGLAKFFSDTNGCVTHITTRVMGTFGYLAPEYASSGKLTDKSDVYSFGVMLLELITGRPPISTTEPLKNVGLVDWARPLLTKVLEDGDFNSLVDPRLQKNFKTKEMARMIACAAVCIRHSARLRPWMSQIAGALEGLVSVNDLEYGIKPGQSTFYSWSGSSNNDHAYRNKEDTRNFNMMLVGKDNSFNRYSESTSEYGLYSSGSSSEVQQTKINTQLETSEYNMDEHFGDM</sequence>
<proteinExistence type="predicted"/>
<evidence type="ECO:0000259" key="17">
    <source>
        <dbReference type="PROSITE" id="PS50011"/>
    </source>
</evidence>
<dbReference type="GO" id="GO:0004674">
    <property type="term" value="F:protein serine/threonine kinase activity"/>
    <property type="evidence" value="ECO:0007669"/>
    <property type="project" value="UniProtKB-KW"/>
</dbReference>
<feature type="domain" description="Protein kinase" evidence="17">
    <location>
        <begin position="397"/>
        <end position="666"/>
    </location>
</feature>
<keyword evidence="6 16" id="KW-0812">Transmembrane</keyword>
<feature type="region of interest" description="Disordered" evidence="15">
    <location>
        <begin position="212"/>
        <end position="265"/>
    </location>
</feature>
<keyword evidence="11 16" id="KW-0472">Membrane</keyword>
<dbReference type="CDD" id="cd14066">
    <property type="entry name" value="STKc_IRAK"/>
    <property type="match status" value="1"/>
</dbReference>
<evidence type="ECO:0000256" key="9">
    <source>
        <dbReference type="ARBA" id="ARBA00022840"/>
    </source>
</evidence>
<comment type="catalytic activity">
    <reaction evidence="13">
        <text>L-seryl-[protein] + ATP = O-phospho-L-seryl-[protein] + ADP + H(+)</text>
        <dbReference type="Rhea" id="RHEA:17989"/>
        <dbReference type="Rhea" id="RHEA-COMP:9863"/>
        <dbReference type="Rhea" id="RHEA-COMP:11604"/>
        <dbReference type="ChEBI" id="CHEBI:15378"/>
        <dbReference type="ChEBI" id="CHEBI:29999"/>
        <dbReference type="ChEBI" id="CHEBI:30616"/>
        <dbReference type="ChEBI" id="CHEBI:83421"/>
        <dbReference type="ChEBI" id="CHEBI:456216"/>
        <dbReference type="EC" id="2.7.11.1"/>
    </reaction>
</comment>
<feature type="transmembrane region" description="Helical" evidence="16">
    <location>
        <begin position="270"/>
        <end position="293"/>
    </location>
</feature>
<keyword evidence="5" id="KW-0808">Transferase</keyword>
<dbReference type="GO" id="GO:0005524">
    <property type="term" value="F:ATP binding"/>
    <property type="evidence" value="ECO:0007669"/>
    <property type="project" value="UniProtKB-UniRule"/>
</dbReference>
<evidence type="ECO:0000313" key="18">
    <source>
        <dbReference type="EMBL" id="KAJ7958598.1"/>
    </source>
</evidence>
<evidence type="ECO:0000256" key="12">
    <source>
        <dbReference type="ARBA" id="ARBA00047899"/>
    </source>
</evidence>
<keyword evidence="10 16" id="KW-1133">Transmembrane helix</keyword>
<keyword evidence="8 18" id="KW-0418">Kinase</keyword>
<feature type="compositionally biased region" description="Pro residues" evidence="15">
    <location>
        <begin position="145"/>
        <end position="160"/>
    </location>
</feature>
<evidence type="ECO:0000256" key="6">
    <source>
        <dbReference type="ARBA" id="ARBA00022692"/>
    </source>
</evidence>
<feature type="binding site" evidence="14">
    <location>
        <position position="425"/>
    </location>
    <ligand>
        <name>ATP</name>
        <dbReference type="ChEBI" id="CHEBI:30616"/>
    </ligand>
</feature>
<feature type="compositionally biased region" description="Polar residues" evidence="15">
    <location>
        <begin position="123"/>
        <end position="132"/>
    </location>
</feature>
<comment type="catalytic activity">
    <reaction evidence="12">
        <text>L-threonyl-[protein] + ATP = O-phospho-L-threonyl-[protein] + ADP + H(+)</text>
        <dbReference type="Rhea" id="RHEA:46608"/>
        <dbReference type="Rhea" id="RHEA-COMP:11060"/>
        <dbReference type="Rhea" id="RHEA-COMP:11605"/>
        <dbReference type="ChEBI" id="CHEBI:15378"/>
        <dbReference type="ChEBI" id="CHEBI:30013"/>
        <dbReference type="ChEBI" id="CHEBI:30616"/>
        <dbReference type="ChEBI" id="CHEBI:61977"/>
        <dbReference type="ChEBI" id="CHEBI:456216"/>
        <dbReference type="EC" id="2.7.11.1"/>
    </reaction>
</comment>
<evidence type="ECO:0000256" key="2">
    <source>
        <dbReference type="ARBA" id="ARBA00012513"/>
    </source>
</evidence>
<dbReference type="PROSITE" id="PS00108">
    <property type="entry name" value="PROTEIN_KINASE_ST"/>
    <property type="match status" value="1"/>
</dbReference>
<keyword evidence="4" id="KW-0723">Serine/threonine-protein kinase</keyword>
<dbReference type="EMBL" id="JARAOO010000008">
    <property type="protein sequence ID" value="KAJ7958598.1"/>
    <property type="molecule type" value="Genomic_DNA"/>
</dbReference>
<accession>A0AAD7LII4</accession>
<evidence type="ECO:0000256" key="5">
    <source>
        <dbReference type="ARBA" id="ARBA00022679"/>
    </source>
</evidence>
<name>A0AAD7LII4_QUISA</name>
<dbReference type="GO" id="GO:0005886">
    <property type="term" value="C:plasma membrane"/>
    <property type="evidence" value="ECO:0007669"/>
    <property type="project" value="UniProtKB-SubCell"/>
</dbReference>
<dbReference type="EC" id="2.7.11.1" evidence="2"/>
<dbReference type="Gene3D" id="1.10.510.10">
    <property type="entry name" value="Transferase(Phosphotransferase) domain 1"/>
    <property type="match status" value="1"/>
</dbReference>
<dbReference type="SUPFAM" id="SSF56112">
    <property type="entry name" value="Protein kinase-like (PK-like)"/>
    <property type="match status" value="1"/>
</dbReference>
<dbReference type="KEGG" id="qsa:O6P43_019302"/>
<keyword evidence="7 14" id="KW-0547">Nucleotide-binding</keyword>
<feature type="compositionally biased region" description="Low complexity" evidence="15">
    <location>
        <begin position="212"/>
        <end position="225"/>
    </location>
</feature>
<evidence type="ECO:0000256" key="13">
    <source>
        <dbReference type="ARBA" id="ARBA00048679"/>
    </source>
</evidence>
<dbReference type="PANTHER" id="PTHR47982">
    <property type="entry name" value="PROLINE-RICH RECEPTOR-LIKE PROTEIN KINASE PERK4"/>
    <property type="match status" value="1"/>
</dbReference>
<evidence type="ECO:0000256" key="11">
    <source>
        <dbReference type="ARBA" id="ARBA00023136"/>
    </source>
</evidence>
<feature type="compositionally biased region" description="Low complexity" evidence="15">
    <location>
        <begin position="190"/>
        <end position="199"/>
    </location>
</feature>
<comment type="caution">
    <text evidence="18">The sequence shown here is derived from an EMBL/GenBank/DDBJ whole genome shotgun (WGS) entry which is preliminary data.</text>
</comment>
<dbReference type="AlphaFoldDB" id="A0AAD7LII4"/>
<dbReference type="PROSITE" id="PS00107">
    <property type="entry name" value="PROTEIN_KINASE_ATP"/>
    <property type="match status" value="1"/>
</dbReference>
<evidence type="ECO:0000256" key="8">
    <source>
        <dbReference type="ARBA" id="ARBA00022777"/>
    </source>
</evidence>
<evidence type="ECO:0000256" key="15">
    <source>
        <dbReference type="SAM" id="MobiDB-lite"/>
    </source>
</evidence>